<gene>
    <name evidence="1" type="ORF">AB8Z38_30105</name>
</gene>
<protein>
    <submittedName>
        <fullName evidence="1">Uncharacterized protein</fullName>
    </submittedName>
</protein>
<evidence type="ECO:0000313" key="1">
    <source>
        <dbReference type="EMBL" id="XDV56822.1"/>
    </source>
</evidence>
<proteinExistence type="predicted"/>
<dbReference type="AlphaFoldDB" id="A0AB39XGE3"/>
<dbReference type="EMBL" id="CP165734">
    <property type="protein sequence ID" value="XDV56822.1"/>
    <property type="molecule type" value="Genomic_DNA"/>
</dbReference>
<name>A0AB39XGE3_9BRAD</name>
<reference evidence="1" key="1">
    <citation type="submission" date="2024-08" db="EMBL/GenBank/DDBJ databases">
        <authorList>
            <person name="Chaddad Z."/>
            <person name="Lamrabet M."/>
            <person name="Bouhnik O."/>
            <person name="Alami S."/>
            <person name="Wipf D."/>
            <person name="Courty P.E."/>
            <person name="Missbah El Idrissi M."/>
        </authorList>
    </citation>
    <scope>NUCLEOTIDE SEQUENCE</scope>
    <source>
        <strain evidence="1">LLZ17</strain>
    </source>
</reference>
<organism evidence="1">
    <name type="scientific">Bradyrhizobium sp. LLZ17</name>
    <dbReference type="NCBI Taxonomy" id="3239388"/>
    <lineage>
        <taxon>Bacteria</taxon>
        <taxon>Pseudomonadati</taxon>
        <taxon>Pseudomonadota</taxon>
        <taxon>Alphaproteobacteria</taxon>
        <taxon>Hyphomicrobiales</taxon>
        <taxon>Nitrobacteraceae</taxon>
        <taxon>Bradyrhizobium</taxon>
    </lineage>
</organism>
<dbReference type="RefSeq" id="WP_369721267.1">
    <property type="nucleotide sequence ID" value="NZ_CP165734.1"/>
</dbReference>
<accession>A0AB39XGE3</accession>
<sequence length="98" mass="10762">MAAVAPATKPTARISVGGPDERRARLPAVAIADLVPSELRKLDGFPRSGVSITIYGYGNWNAMIRFAPFSTTFQNAARLRQALPDIVFKLRQYVDLET</sequence>